<organism evidence="1 2">
    <name type="scientific">miscellaneous Crenarchaeota group-1 archaeon SG8-32-3</name>
    <dbReference type="NCBI Taxonomy" id="1685125"/>
    <lineage>
        <taxon>Archaea</taxon>
        <taxon>Candidatus Bathyarchaeota</taxon>
        <taxon>MCG-1</taxon>
    </lineage>
</organism>
<dbReference type="Proteomes" id="UP000054016">
    <property type="component" value="Unassembled WGS sequence"/>
</dbReference>
<evidence type="ECO:0000313" key="1">
    <source>
        <dbReference type="EMBL" id="KON32288.1"/>
    </source>
</evidence>
<dbReference type="PATRIC" id="fig|1685125.3.peg.149"/>
<proteinExistence type="predicted"/>
<gene>
    <name evidence="1" type="ORF">AC478_00735</name>
</gene>
<accession>A0A0M0BUH9</accession>
<comment type="caution">
    <text evidence="1">The sequence shown here is derived from an EMBL/GenBank/DDBJ whole genome shotgun (WGS) entry which is preliminary data.</text>
</comment>
<dbReference type="Gene3D" id="3.20.20.80">
    <property type="entry name" value="Glycosidases"/>
    <property type="match status" value="1"/>
</dbReference>
<name>A0A0M0BUH9_9ARCH</name>
<protein>
    <submittedName>
        <fullName evidence="1">Uncharacterized protein</fullName>
    </submittedName>
</protein>
<dbReference type="EMBL" id="LFWV01000006">
    <property type="protein sequence ID" value="KON32288.1"/>
    <property type="molecule type" value="Genomic_DNA"/>
</dbReference>
<evidence type="ECO:0000313" key="2">
    <source>
        <dbReference type="Proteomes" id="UP000054016"/>
    </source>
</evidence>
<dbReference type="AlphaFoldDB" id="A0A0M0BUH9"/>
<sequence>MRAEWADMKIGLVTYTPEKVDGFDLHVYYSKRADGSVFPAAKEMQNDITCFCDAKAIREDPSIVAVSKNGLALRNNRKINVPFDFVCPTNPEYREKVLDYVEGLSRENVEGVTLNLYHFPEEEFCVCPRCVELWRQSGLNWTEWRAQEITGFLREARSLVKGAFAVEMFPDPVLAKERFGIDFDHIAELVDYFHVPLSSRDYLTNYWADTLARDFLKTLKKPVVVELSAEMPTDEKLDALLKTVAYLSRHKLMSVLLLVHDSANAKQVCRYAVHKGDFREWLKKCEFTEMMRIVDNWAKLY</sequence>
<reference evidence="2" key="1">
    <citation type="submission" date="2015-06" db="EMBL/GenBank/DDBJ databases">
        <title>New insights into the roles of widespread benthic archaea in carbon and nitrogen cycling.</title>
        <authorList>
            <person name="Lazar C.S."/>
            <person name="Baker B.J."/>
            <person name="Seitz K.W."/>
            <person name="Hyde A.S."/>
            <person name="Dick G.J."/>
            <person name="Hinrichs K.-U."/>
            <person name="Teske A.P."/>
        </authorList>
    </citation>
    <scope>NUCLEOTIDE SEQUENCE [LARGE SCALE GENOMIC DNA]</scope>
</reference>